<accession>A0A0M3HMB9</accession>
<reference evidence="2" key="1">
    <citation type="submission" date="2017-02" db="UniProtKB">
        <authorList>
            <consortium name="WormBaseParasite"/>
        </authorList>
    </citation>
    <scope>IDENTIFICATION</scope>
</reference>
<dbReference type="WBParaSite" id="ALUE_0000266401-mRNA-1">
    <property type="protein sequence ID" value="ALUE_0000266401-mRNA-1"/>
    <property type="gene ID" value="ALUE_0000266401"/>
</dbReference>
<organism evidence="1 2">
    <name type="scientific">Ascaris lumbricoides</name>
    <name type="common">Giant roundworm</name>
    <dbReference type="NCBI Taxonomy" id="6252"/>
    <lineage>
        <taxon>Eukaryota</taxon>
        <taxon>Metazoa</taxon>
        <taxon>Ecdysozoa</taxon>
        <taxon>Nematoda</taxon>
        <taxon>Chromadorea</taxon>
        <taxon>Rhabditida</taxon>
        <taxon>Spirurina</taxon>
        <taxon>Ascaridomorpha</taxon>
        <taxon>Ascaridoidea</taxon>
        <taxon>Ascarididae</taxon>
        <taxon>Ascaris</taxon>
    </lineage>
</organism>
<proteinExistence type="predicted"/>
<name>A0A0M3HMB9_ASCLU</name>
<protein>
    <submittedName>
        <fullName evidence="2">SCP domain-containing protein</fullName>
    </submittedName>
</protein>
<sequence>NICKFTDEESTKECIDANTIKGAQLCTDNPQLFPDMTIPEIVEYWSTEIDENSGMLSTMEMLAFEEKLEATGGKDSCRNVLKVSYLKSFFFRLLNLILIIFQKL</sequence>
<dbReference type="Proteomes" id="UP000036681">
    <property type="component" value="Unplaced"/>
</dbReference>
<evidence type="ECO:0000313" key="2">
    <source>
        <dbReference type="WBParaSite" id="ALUE_0000266401-mRNA-1"/>
    </source>
</evidence>
<dbReference type="AlphaFoldDB" id="A0A0M3HMB9"/>
<evidence type="ECO:0000313" key="1">
    <source>
        <dbReference type="Proteomes" id="UP000036681"/>
    </source>
</evidence>
<keyword evidence="1" id="KW-1185">Reference proteome</keyword>